<dbReference type="CDD" id="cd01428">
    <property type="entry name" value="ADK"/>
    <property type="match status" value="1"/>
</dbReference>
<dbReference type="InterPro" id="IPR000850">
    <property type="entry name" value="Adenylat/UMP-CMP_kin"/>
</dbReference>
<comment type="caution">
    <text evidence="5">The sequence shown here is derived from an EMBL/GenBank/DDBJ whole genome shotgun (WGS) entry which is preliminary data.</text>
</comment>
<proteinExistence type="inferred from homology"/>
<dbReference type="Proteomes" id="UP000494256">
    <property type="component" value="Unassembled WGS sequence"/>
</dbReference>
<dbReference type="GO" id="GO:0006139">
    <property type="term" value="P:nucleobase-containing compound metabolic process"/>
    <property type="evidence" value="ECO:0007669"/>
    <property type="project" value="InterPro"/>
</dbReference>
<dbReference type="PANTHER" id="PTHR23359">
    <property type="entry name" value="NUCLEOTIDE KINASE"/>
    <property type="match status" value="1"/>
</dbReference>
<dbReference type="CDD" id="cd22979">
    <property type="entry name" value="DD_AK8"/>
    <property type="match status" value="1"/>
</dbReference>
<evidence type="ECO:0000256" key="3">
    <source>
        <dbReference type="ARBA" id="ARBA00022777"/>
    </source>
</evidence>
<evidence type="ECO:0000256" key="4">
    <source>
        <dbReference type="RuleBase" id="RU003330"/>
    </source>
</evidence>
<dbReference type="AlphaFoldDB" id="A0A8S0YSV5"/>
<protein>
    <recommendedName>
        <fullName evidence="7">Adenylate kinase</fullName>
    </recommendedName>
</protein>
<keyword evidence="3 4" id="KW-0418">Kinase</keyword>
<name>A0A8S0YSV5_ARCPL</name>
<evidence type="ECO:0008006" key="7">
    <source>
        <dbReference type="Google" id="ProtNLM"/>
    </source>
</evidence>
<gene>
    <name evidence="5" type="ORF">APLA_LOCUS879</name>
</gene>
<dbReference type="GO" id="GO:0019205">
    <property type="term" value="F:nucleobase-containing compound kinase activity"/>
    <property type="evidence" value="ECO:0007669"/>
    <property type="project" value="InterPro"/>
</dbReference>
<keyword evidence="1 4" id="KW-0808">Transferase</keyword>
<comment type="similarity">
    <text evidence="4">Belongs to the adenylate kinase family.</text>
</comment>
<organism evidence="5 6">
    <name type="scientific">Arctia plantaginis</name>
    <name type="common">Wood tiger moth</name>
    <name type="synonym">Phalaena plantaginis</name>
    <dbReference type="NCBI Taxonomy" id="874455"/>
    <lineage>
        <taxon>Eukaryota</taxon>
        <taxon>Metazoa</taxon>
        <taxon>Ecdysozoa</taxon>
        <taxon>Arthropoda</taxon>
        <taxon>Hexapoda</taxon>
        <taxon>Insecta</taxon>
        <taxon>Pterygota</taxon>
        <taxon>Neoptera</taxon>
        <taxon>Endopterygota</taxon>
        <taxon>Lepidoptera</taxon>
        <taxon>Glossata</taxon>
        <taxon>Ditrysia</taxon>
        <taxon>Noctuoidea</taxon>
        <taxon>Erebidae</taxon>
        <taxon>Arctiinae</taxon>
        <taxon>Arctia</taxon>
    </lineage>
</organism>
<dbReference type="OrthoDB" id="10253869at2759"/>
<evidence type="ECO:0000256" key="1">
    <source>
        <dbReference type="ARBA" id="ARBA00022679"/>
    </source>
</evidence>
<dbReference type="PRINTS" id="PR00094">
    <property type="entry name" value="ADENYLTKNASE"/>
</dbReference>
<evidence type="ECO:0000256" key="2">
    <source>
        <dbReference type="ARBA" id="ARBA00022741"/>
    </source>
</evidence>
<accession>A0A8S0YSV5</accession>
<dbReference type="Gene3D" id="3.40.50.300">
    <property type="entry name" value="P-loop containing nucleotide triphosphate hydrolases"/>
    <property type="match status" value="1"/>
</dbReference>
<dbReference type="SUPFAM" id="SSF52540">
    <property type="entry name" value="P-loop containing nucleoside triphosphate hydrolases"/>
    <property type="match status" value="1"/>
</dbReference>
<reference evidence="5 6" key="1">
    <citation type="submission" date="2020-04" db="EMBL/GenBank/DDBJ databases">
        <authorList>
            <person name="Wallbank WR R."/>
            <person name="Pardo Diaz C."/>
            <person name="Kozak K."/>
            <person name="Martin S."/>
            <person name="Jiggins C."/>
            <person name="Moest M."/>
            <person name="Warren A I."/>
            <person name="Byers J.R.P. K."/>
            <person name="Montejo-Kovacevich G."/>
            <person name="Yen C E."/>
        </authorList>
    </citation>
    <scope>NUCLEOTIDE SEQUENCE [LARGE SCALE GENOMIC DNA]</scope>
</reference>
<sequence length="455" mass="51381">MTETDCTKRPLQMPERFIPYLDKHRIYKLFKDMIRDLIINLPRDHIKHMKIYLSHHVYINKDVDRVMLLIEPKLTFGIEALARQLIKDLGCFVITRRCVMDRYEKHDNYEPGHVSPVLMSEVTKCLALKDPVPHAGWLMFDHPCTVREARCLQQDGVLPTVTLVLMNTPPPAPPASNDHTSARNFFQQDFEGLKYAYRATLKEVHIEEEDDLEKIVSKCLNAVRACSTGAQGPKQGFHVVGAPGLYRVVLLGPSGSGRNSQARTLAKHFGLVYLSFQDIFNEAREKDNEIGARIRKFGTSIQVRAEVVKERLLRKDCLENGWVLAGYPTCGNDFELLENHSTPPNRIIFLNADTETCKARKLANGVDWCTGKTVPFGGPRVLRHPQDNEEVLDYELDAYFSDALAELRAAAGLSAEEIDANEPFDKVQVKIQAAVIAAPIFDIEACSQIRNARGD</sequence>
<dbReference type="InterPro" id="IPR027417">
    <property type="entry name" value="P-loop_NTPase"/>
</dbReference>
<evidence type="ECO:0000313" key="6">
    <source>
        <dbReference type="Proteomes" id="UP000494256"/>
    </source>
</evidence>
<dbReference type="GO" id="GO:0005524">
    <property type="term" value="F:ATP binding"/>
    <property type="evidence" value="ECO:0007669"/>
    <property type="project" value="InterPro"/>
</dbReference>
<dbReference type="Pfam" id="PF00406">
    <property type="entry name" value="ADK"/>
    <property type="match status" value="1"/>
</dbReference>
<evidence type="ECO:0000313" key="5">
    <source>
        <dbReference type="EMBL" id="CAB3221558.1"/>
    </source>
</evidence>
<dbReference type="EMBL" id="CADEBD010000046">
    <property type="protein sequence ID" value="CAB3221558.1"/>
    <property type="molecule type" value="Genomic_DNA"/>
</dbReference>
<keyword evidence="2" id="KW-0547">Nucleotide-binding</keyword>